<accession>A0A7D6BF30</accession>
<evidence type="ECO:0000259" key="2">
    <source>
        <dbReference type="SMART" id="SM00460"/>
    </source>
</evidence>
<feature type="domain" description="Transglutaminase-like" evidence="2">
    <location>
        <begin position="181"/>
        <end position="242"/>
    </location>
</feature>
<dbReference type="AlphaFoldDB" id="A0A7D6BF30"/>
<protein>
    <recommendedName>
        <fullName evidence="2">Transglutaminase-like domain-containing protein</fullName>
    </recommendedName>
</protein>
<dbReference type="Gene3D" id="3.10.620.30">
    <property type="match status" value="1"/>
</dbReference>
<keyword evidence="1" id="KW-0812">Transmembrane</keyword>
<keyword evidence="1" id="KW-1133">Transmembrane helix</keyword>
<organism evidence="3 4">
    <name type="scientific">Fermentimicrarchaeum limneticum</name>
    <dbReference type="NCBI Taxonomy" id="2795018"/>
    <lineage>
        <taxon>Archaea</taxon>
        <taxon>Candidatus Micrarchaeota</taxon>
        <taxon>Candidatus Fermentimicrarchaeales</taxon>
        <taxon>Candidatus Fermentimicrarchaeaceae</taxon>
        <taxon>Candidatus Fermentimicrarchaeum</taxon>
    </lineage>
</organism>
<dbReference type="PANTHER" id="PTHR33490:SF6">
    <property type="entry name" value="SLL1049 PROTEIN"/>
    <property type="match status" value="1"/>
</dbReference>
<name>A0A7D6BF30_FERL1</name>
<reference evidence="4" key="1">
    <citation type="submission" date="2020-07" db="EMBL/GenBank/DDBJ databases">
        <title>Metabolic diversity and evolutionary history of the archaeal phylum ###Micrarchaeota### uncovered from a freshwater lake metagenome.</title>
        <authorList>
            <person name="Kadnikov V.V."/>
            <person name="Savvichev A.S."/>
            <person name="Mardanov A.V."/>
            <person name="Beletsky A.V."/>
            <person name="Chupakov A.V."/>
            <person name="Kokryatskaya N.M."/>
            <person name="Pimenov N.V."/>
            <person name="Ravin N.V."/>
        </authorList>
    </citation>
    <scope>NUCLEOTIDE SEQUENCE [LARGE SCALE GENOMIC DNA]</scope>
</reference>
<dbReference type="InterPro" id="IPR038765">
    <property type="entry name" value="Papain-like_cys_pep_sf"/>
</dbReference>
<evidence type="ECO:0000313" key="3">
    <source>
        <dbReference type="EMBL" id="QLJ52480.1"/>
    </source>
</evidence>
<gene>
    <name evidence="3" type="ORF">Sv326_0305</name>
</gene>
<evidence type="ECO:0000313" key="4">
    <source>
        <dbReference type="Proteomes" id="UP000510821"/>
    </source>
</evidence>
<dbReference type="InterPro" id="IPR002931">
    <property type="entry name" value="Transglutaminase-like"/>
</dbReference>
<dbReference type="KEGG" id="flt:Sv326_0305"/>
<dbReference type="Proteomes" id="UP000510821">
    <property type="component" value="Chromosome"/>
</dbReference>
<sequence>MAIKPHLLLLLLFITPLAAGMDTRLVNYMNLTVLQQGSVRAVGGELKYVIMNLSVPTQTDYQTAVTDRPVTKLDDGNSIVTIESKNPTNPFGYKVISYVGVNARSTAYLPSNYQLDYSELRYTQPSWRVQSDDEQVRNLARAITTNSSDDFERISKLAVWVNQQLTYDLKIAGLLKDTRWILQNKRGVCTEYSTLFIALSRSIGIPARFVSGLAYDEDRGGWVGHSWAEVFIGRWVPVDPTWTPVEVGYLDATHLEISKMLDNETFDNVYALTSQNARLEWPKPDTSRGADIGINSFDEAEVNSNYQMESAAEKIGFGVKTLVIATVYSDEYQVVSLNLTSCTSSNEPPCNAAQIIKVDDGAREVVLRPGERKIVTWVVNSDPRLSSSCWYRCPLVLNSDRLKPKTVEIQAVSNAQSINFNAFLEKSELRLGENQTVYVDVGAARKYEGRLYVTHDDYFNFQQITKSGRYSFSVKPTRIGLNKLYVATSLGGVKELEFFVTESGGIGVNVNVPQFIPAGASEKIYVNLTSNETGRGIRITASAGRSKEAKQISLNGNASVEFPFNFSDSSTRNVTVSVESSGFLREFVKPVTIYNIPNVNLTKMSFKAENGSVRADLLFSIKYEAEELIVSVDGSPVAVMQDGSASVVLTPGTHVLRVNYSDVGGLKYGYAQILDVPLVSENGDKNWETYINYLIVILPVVLYSGSLLILAIAVVVLKKIEKDQ</sequence>
<proteinExistence type="predicted"/>
<feature type="transmembrane region" description="Helical" evidence="1">
    <location>
        <begin position="690"/>
        <end position="717"/>
    </location>
</feature>
<dbReference type="PANTHER" id="PTHR33490">
    <property type="entry name" value="BLR5614 PROTEIN-RELATED"/>
    <property type="match status" value="1"/>
</dbReference>
<dbReference type="SUPFAM" id="SSF54001">
    <property type="entry name" value="Cysteine proteinases"/>
    <property type="match status" value="1"/>
</dbReference>
<evidence type="ECO:0000256" key="1">
    <source>
        <dbReference type="SAM" id="Phobius"/>
    </source>
</evidence>
<dbReference type="EMBL" id="CP058998">
    <property type="protein sequence ID" value="QLJ52480.1"/>
    <property type="molecule type" value="Genomic_DNA"/>
</dbReference>
<dbReference type="SMART" id="SM00460">
    <property type="entry name" value="TGc"/>
    <property type="match status" value="1"/>
</dbReference>
<dbReference type="Pfam" id="PF01841">
    <property type="entry name" value="Transglut_core"/>
    <property type="match status" value="1"/>
</dbReference>
<keyword evidence="1" id="KW-0472">Membrane</keyword>